<dbReference type="KEGG" id="gtn:GTNG_2797"/>
<accession>A4IS38</accession>
<reference evidence="1 2" key="1">
    <citation type="journal article" date="2007" name="Proc. Natl. Acad. Sci. U.S.A.">
        <title>Genome and proteome of long-chain alkane degrading Geobacillus thermodenitrificans NG80-2 isolated from a deep-subsurface oil reservoir.</title>
        <authorList>
            <person name="Feng L."/>
            <person name="Wang W."/>
            <person name="Cheng J."/>
            <person name="Ren Y."/>
            <person name="Zhao G."/>
            <person name="Gao C."/>
            <person name="Tang Y."/>
            <person name="Liu X."/>
            <person name="Han W."/>
            <person name="Peng X."/>
            <person name="Liu R."/>
            <person name="Wang L."/>
        </authorList>
    </citation>
    <scope>NUCLEOTIDE SEQUENCE [LARGE SCALE GENOMIC DNA]</scope>
    <source>
        <strain evidence="1 2">NG80-2</strain>
    </source>
</reference>
<protein>
    <submittedName>
        <fullName evidence="1">Uncharacterized protein</fullName>
    </submittedName>
</protein>
<dbReference type="HOGENOM" id="CLU_3007846_0_0_9"/>
<dbReference type="Proteomes" id="UP000001578">
    <property type="component" value="Chromosome"/>
</dbReference>
<gene>
    <name evidence="1" type="ordered locus">GTNG_2797</name>
</gene>
<evidence type="ECO:0000313" key="2">
    <source>
        <dbReference type="Proteomes" id="UP000001578"/>
    </source>
</evidence>
<organism evidence="1 2">
    <name type="scientific">Geobacillus thermodenitrificans (strain NG80-2)</name>
    <dbReference type="NCBI Taxonomy" id="420246"/>
    <lineage>
        <taxon>Bacteria</taxon>
        <taxon>Bacillati</taxon>
        <taxon>Bacillota</taxon>
        <taxon>Bacilli</taxon>
        <taxon>Bacillales</taxon>
        <taxon>Anoxybacillaceae</taxon>
        <taxon>Geobacillus</taxon>
    </lineage>
</organism>
<dbReference type="EMBL" id="CP000557">
    <property type="protein sequence ID" value="ABO68142.1"/>
    <property type="molecule type" value="Genomic_DNA"/>
</dbReference>
<evidence type="ECO:0000313" key="1">
    <source>
        <dbReference type="EMBL" id="ABO68142.1"/>
    </source>
</evidence>
<proteinExistence type="predicted"/>
<dbReference type="AlphaFoldDB" id="A4IS38"/>
<name>A4IS38_GEOTN</name>
<sequence>MRESFSEGEISELCAFIIFTTAQQYFGAIMKLEAPETGNEIALSIQRSGKSIFFIS</sequence>